<accession>A0A7S2U803</accession>
<organism evidence="2">
    <name type="scientific">Attheya septentrionalis</name>
    <dbReference type="NCBI Taxonomy" id="420275"/>
    <lineage>
        <taxon>Eukaryota</taxon>
        <taxon>Sar</taxon>
        <taxon>Stramenopiles</taxon>
        <taxon>Ochrophyta</taxon>
        <taxon>Bacillariophyta</taxon>
        <taxon>Coscinodiscophyceae</taxon>
        <taxon>Chaetocerotophycidae</taxon>
        <taxon>Chaetocerotales</taxon>
        <taxon>Attheyaceae</taxon>
        <taxon>Attheya</taxon>
    </lineage>
</organism>
<evidence type="ECO:0000313" key="2">
    <source>
        <dbReference type="EMBL" id="CAD9810983.1"/>
    </source>
</evidence>
<proteinExistence type="predicted"/>
<feature type="chain" id="PRO_5031276720" evidence="1">
    <location>
        <begin position="20"/>
        <end position="242"/>
    </location>
</feature>
<evidence type="ECO:0000256" key="1">
    <source>
        <dbReference type="SAM" id="SignalP"/>
    </source>
</evidence>
<sequence>MHRLFLLMGVTMVFLGSEQVEVCQGFAPFQAAPHLMGGRGMYRQTQQLLHSNNFFGDLWDEIIEVSTYGPSERKMLKARRNAKAEADAAARTGDPLSDDDMNNNDDDEWVDAFRAAKDDSSLLVGASSKDEDEFDGYALRDLLVGKWGVPLDVDFQRVSGATIYCTILPVIGFGTSKTRHNSEIEYLMHLQGIIEILDKYNQLDGFLDFIESTTKVPKQGTDSVPFRLQLTETQIQRILPNV</sequence>
<dbReference type="Gene3D" id="3.30.428.40">
    <property type="entry name" value="Protein of unknown function DUF3067"/>
    <property type="match status" value="1"/>
</dbReference>
<dbReference type="Pfam" id="PF11267">
    <property type="entry name" value="DUF3067"/>
    <property type="match status" value="1"/>
</dbReference>
<feature type="signal peptide" evidence="1">
    <location>
        <begin position="1"/>
        <end position="19"/>
    </location>
</feature>
<keyword evidence="1" id="KW-0732">Signal</keyword>
<protein>
    <submittedName>
        <fullName evidence="2">Uncharacterized protein</fullName>
    </submittedName>
</protein>
<gene>
    <name evidence="2" type="ORF">ASEP1449_LOCUS2807</name>
</gene>
<name>A0A7S2U803_9STRA</name>
<dbReference type="InterPro" id="IPR021420">
    <property type="entry name" value="DUF3067"/>
</dbReference>
<dbReference type="EMBL" id="HBHQ01004234">
    <property type="protein sequence ID" value="CAD9810983.1"/>
    <property type="molecule type" value="Transcribed_RNA"/>
</dbReference>
<reference evidence="2" key="1">
    <citation type="submission" date="2021-01" db="EMBL/GenBank/DDBJ databases">
        <authorList>
            <person name="Corre E."/>
            <person name="Pelletier E."/>
            <person name="Niang G."/>
            <person name="Scheremetjew M."/>
            <person name="Finn R."/>
            <person name="Kale V."/>
            <person name="Holt S."/>
            <person name="Cochrane G."/>
            <person name="Meng A."/>
            <person name="Brown T."/>
            <person name="Cohen L."/>
        </authorList>
    </citation>
    <scope>NUCLEOTIDE SEQUENCE</scope>
    <source>
        <strain evidence="2">CCMP2084</strain>
    </source>
</reference>
<dbReference type="AlphaFoldDB" id="A0A7S2U803"/>